<dbReference type="OrthoDB" id="1431247at2759"/>
<dbReference type="GO" id="GO:0046872">
    <property type="term" value="F:metal ion binding"/>
    <property type="evidence" value="ECO:0007669"/>
    <property type="project" value="UniProtKB-KW"/>
</dbReference>
<dbReference type="CDD" id="cd06526">
    <property type="entry name" value="metazoan_ACD"/>
    <property type="match status" value="1"/>
</dbReference>
<sequence length="147" mass="16969">MSFWHMSRLMDRIMDDYMREMARSEHRICPYWRDADHSILQVANEAHQTVNDDKKFAVTIDVSQFKPEELKVNLDGRCLTVEGKQEQKDDRSFIARSFIRSWTLPEDANLEAVRTELSDKGQLTIEAPKAGTSGTKKAIPICPAQRK</sequence>
<evidence type="ECO:0000259" key="6">
    <source>
        <dbReference type="PROSITE" id="PS01031"/>
    </source>
</evidence>
<dbReference type="PANTHER" id="PTHR45640:SF32">
    <property type="entry name" value="STRESS-INDUCED PROTEIN 1"/>
    <property type="match status" value="1"/>
</dbReference>
<dbReference type="InterPro" id="IPR055269">
    <property type="entry name" value="Alpha-crystallin/HSP_16"/>
</dbReference>
<dbReference type="PANTHER" id="PTHR45640">
    <property type="entry name" value="HEAT SHOCK PROTEIN HSP-12.2-RELATED"/>
    <property type="match status" value="1"/>
</dbReference>
<organism evidence="7 8">
    <name type="scientific">Ancylostoma caninum</name>
    <name type="common">Dog hookworm</name>
    <dbReference type="NCBI Taxonomy" id="29170"/>
    <lineage>
        <taxon>Eukaryota</taxon>
        <taxon>Metazoa</taxon>
        <taxon>Ecdysozoa</taxon>
        <taxon>Nematoda</taxon>
        <taxon>Chromadorea</taxon>
        <taxon>Rhabditida</taxon>
        <taxon>Rhabditina</taxon>
        <taxon>Rhabditomorpha</taxon>
        <taxon>Strongyloidea</taxon>
        <taxon>Ancylostomatidae</taxon>
        <taxon>Ancylostomatinae</taxon>
        <taxon>Ancylostoma</taxon>
    </lineage>
</organism>
<dbReference type="PIRSF" id="PIRSF036514">
    <property type="entry name" value="Sm_HSP_B1"/>
    <property type="match status" value="1"/>
</dbReference>
<dbReference type="GO" id="GO:0051082">
    <property type="term" value="F:unfolded protein binding"/>
    <property type="evidence" value="ECO:0007669"/>
    <property type="project" value="TreeGrafter"/>
</dbReference>
<dbReference type="InterPro" id="IPR001436">
    <property type="entry name" value="Alpha-crystallin/sHSP_animal"/>
</dbReference>
<dbReference type="InterPro" id="IPR008978">
    <property type="entry name" value="HSP20-like_chaperone"/>
</dbReference>
<accession>A0A368GAV6</accession>
<reference evidence="7 8" key="1">
    <citation type="submission" date="2014-10" db="EMBL/GenBank/DDBJ databases">
        <title>Draft genome of the hookworm Ancylostoma caninum.</title>
        <authorList>
            <person name="Mitreva M."/>
        </authorList>
    </citation>
    <scope>NUCLEOTIDE SEQUENCE [LARGE SCALE GENOMIC DNA]</scope>
    <source>
        <strain evidence="7 8">Baltimore</strain>
    </source>
</reference>
<dbReference type="Gene3D" id="2.60.40.790">
    <property type="match status" value="1"/>
</dbReference>
<dbReference type="PRINTS" id="PR00299">
    <property type="entry name" value="ACRYSTALLIN"/>
</dbReference>
<feature type="region of interest" description="Disordered" evidence="5">
    <location>
        <begin position="124"/>
        <end position="147"/>
    </location>
</feature>
<dbReference type="SUPFAM" id="SSF49764">
    <property type="entry name" value="HSP20-like chaperones"/>
    <property type="match status" value="1"/>
</dbReference>
<dbReference type="Proteomes" id="UP000252519">
    <property type="component" value="Unassembled WGS sequence"/>
</dbReference>
<protein>
    <submittedName>
        <fullName evidence="7">Hsp20/alpha crystallin family protein</fullName>
    </submittedName>
</protein>
<gene>
    <name evidence="7" type="ORF">ANCCAN_13655</name>
</gene>
<evidence type="ECO:0000256" key="4">
    <source>
        <dbReference type="RuleBase" id="RU003616"/>
    </source>
</evidence>
<dbReference type="InterPro" id="IPR002068">
    <property type="entry name" value="A-crystallin/Hsp20_dom"/>
</dbReference>
<feature type="binding site" evidence="2">
    <location>
        <position position="86"/>
    </location>
    <ligand>
        <name>Zn(2+)</name>
        <dbReference type="ChEBI" id="CHEBI:29105"/>
        <label>1</label>
    </ligand>
</feature>
<dbReference type="EMBL" id="JOJR01000286">
    <property type="protein sequence ID" value="RCN40409.1"/>
    <property type="molecule type" value="Genomic_DNA"/>
</dbReference>
<comment type="caution">
    <text evidence="7">The sequence shown here is derived from an EMBL/GenBank/DDBJ whole genome shotgun (WGS) entry which is preliminary data.</text>
</comment>
<dbReference type="PROSITE" id="PS01031">
    <property type="entry name" value="SHSP"/>
    <property type="match status" value="1"/>
</dbReference>
<evidence type="ECO:0000256" key="3">
    <source>
        <dbReference type="PROSITE-ProRule" id="PRU00285"/>
    </source>
</evidence>
<dbReference type="GO" id="GO:0005737">
    <property type="term" value="C:cytoplasm"/>
    <property type="evidence" value="ECO:0007669"/>
    <property type="project" value="TreeGrafter"/>
</dbReference>
<evidence type="ECO:0000256" key="1">
    <source>
        <dbReference type="PIRNR" id="PIRNR036514"/>
    </source>
</evidence>
<evidence type="ECO:0000313" key="8">
    <source>
        <dbReference type="Proteomes" id="UP000252519"/>
    </source>
</evidence>
<evidence type="ECO:0000313" key="7">
    <source>
        <dbReference type="EMBL" id="RCN40409.1"/>
    </source>
</evidence>
<evidence type="ECO:0000256" key="2">
    <source>
        <dbReference type="PIRSR" id="PIRSR036514-1"/>
    </source>
</evidence>
<comment type="similarity">
    <text evidence="1 3 4">Belongs to the small heat shock protein (HSP20) family.</text>
</comment>
<keyword evidence="2" id="KW-0479">Metal-binding</keyword>
<dbReference type="GO" id="GO:0036498">
    <property type="term" value="P:IRE1-mediated unfolded protein response"/>
    <property type="evidence" value="ECO:0007669"/>
    <property type="project" value="TreeGrafter"/>
</dbReference>
<dbReference type="Pfam" id="PF00011">
    <property type="entry name" value="HSP20"/>
    <property type="match status" value="1"/>
</dbReference>
<dbReference type="GO" id="GO:0005634">
    <property type="term" value="C:nucleus"/>
    <property type="evidence" value="ECO:0007669"/>
    <property type="project" value="TreeGrafter"/>
</dbReference>
<dbReference type="AlphaFoldDB" id="A0A368GAV6"/>
<dbReference type="GO" id="GO:0009408">
    <property type="term" value="P:response to heat"/>
    <property type="evidence" value="ECO:0007669"/>
    <property type="project" value="TreeGrafter"/>
</dbReference>
<keyword evidence="2" id="KW-0862">Zinc</keyword>
<dbReference type="STRING" id="29170.A0A368GAV6"/>
<keyword evidence="8" id="KW-1185">Reference proteome</keyword>
<proteinExistence type="inferred from homology"/>
<dbReference type="GO" id="GO:0042026">
    <property type="term" value="P:protein refolding"/>
    <property type="evidence" value="ECO:0007669"/>
    <property type="project" value="TreeGrafter"/>
</dbReference>
<feature type="domain" description="SHSP" evidence="6">
    <location>
        <begin position="38"/>
        <end position="144"/>
    </location>
</feature>
<evidence type="ECO:0000256" key="5">
    <source>
        <dbReference type="SAM" id="MobiDB-lite"/>
    </source>
</evidence>
<name>A0A368GAV6_ANCCA</name>